<evidence type="ECO:0000313" key="3">
    <source>
        <dbReference type="EMBL" id="GJT34816.1"/>
    </source>
</evidence>
<reference evidence="3" key="1">
    <citation type="journal article" date="2022" name="Int. J. Mol. Sci.">
        <title>Draft Genome of Tanacetum Coccineum: Genomic Comparison of Closely Related Tanacetum-Family Plants.</title>
        <authorList>
            <person name="Yamashiro T."/>
            <person name="Shiraishi A."/>
            <person name="Nakayama K."/>
            <person name="Satake H."/>
        </authorList>
    </citation>
    <scope>NUCLEOTIDE SEQUENCE</scope>
</reference>
<evidence type="ECO:0000313" key="4">
    <source>
        <dbReference type="Proteomes" id="UP001151760"/>
    </source>
</evidence>
<feature type="region of interest" description="Disordered" evidence="1">
    <location>
        <begin position="1"/>
        <end position="43"/>
    </location>
</feature>
<name>A0ABQ5D982_9ASTR</name>
<feature type="compositionally biased region" description="Basic residues" evidence="1">
    <location>
        <begin position="200"/>
        <end position="212"/>
    </location>
</feature>
<dbReference type="Proteomes" id="UP001151760">
    <property type="component" value="Unassembled WGS sequence"/>
</dbReference>
<dbReference type="EMBL" id="BQNB010014996">
    <property type="protein sequence ID" value="GJT34816.1"/>
    <property type="molecule type" value="Genomic_DNA"/>
</dbReference>
<protein>
    <submittedName>
        <fullName evidence="3">Retrovirus-related pol polyprotein from transposon TNT 1-94</fullName>
    </submittedName>
</protein>
<dbReference type="InterPro" id="IPR013103">
    <property type="entry name" value="RVT_2"/>
</dbReference>
<dbReference type="Pfam" id="PF07727">
    <property type="entry name" value="RVT_2"/>
    <property type="match status" value="1"/>
</dbReference>
<feature type="compositionally biased region" description="Polar residues" evidence="1">
    <location>
        <begin position="263"/>
        <end position="281"/>
    </location>
</feature>
<keyword evidence="4" id="KW-1185">Reference proteome</keyword>
<accession>A0ABQ5D982</accession>
<organism evidence="3 4">
    <name type="scientific">Tanacetum coccineum</name>
    <dbReference type="NCBI Taxonomy" id="301880"/>
    <lineage>
        <taxon>Eukaryota</taxon>
        <taxon>Viridiplantae</taxon>
        <taxon>Streptophyta</taxon>
        <taxon>Embryophyta</taxon>
        <taxon>Tracheophyta</taxon>
        <taxon>Spermatophyta</taxon>
        <taxon>Magnoliopsida</taxon>
        <taxon>eudicotyledons</taxon>
        <taxon>Gunneridae</taxon>
        <taxon>Pentapetalae</taxon>
        <taxon>asterids</taxon>
        <taxon>campanulids</taxon>
        <taxon>Asterales</taxon>
        <taxon>Asteraceae</taxon>
        <taxon>Asteroideae</taxon>
        <taxon>Anthemideae</taxon>
        <taxon>Anthemidinae</taxon>
        <taxon>Tanacetum</taxon>
    </lineage>
</organism>
<evidence type="ECO:0000256" key="1">
    <source>
        <dbReference type="SAM" id="MobiDB-lite"/>
    </source>
</evidence>
<feature type="region of interest" description="Disordered" evidence="1">
    <location>
        <begin position="263"/>
        <end position="287"/>
    </location>
</feature>
<proteinExistence type="predicted"/>
<feature type="compositionally biased region" description="Low complexity" evidence="1">
    <location>
        <begin position="32"/>
        <end position="43"/>
    </location>
</feature>
<feature type="domain" description="Reverse transcriptase Ty1/copia-type" evidence="2">
    <location>
        <begin position="89"/>
        <end position="130"/>
    </location>
</feature>
<gene>
    <name evidence="3" type="ORF">Tco_0925235</name>
</gene>
<sequence>MIKEEFTEEPGKEGGDSSKDSESNDQEKEDNVNNTNTINAASTNEVNVVGAKASIELLDDLNMPELEDIVYSDDDDDWFGPSWNYQMEKWAIGTKWVFRNKKDERGIVIKNKARLVVQGYTQEEGIDYDEMDVKSAFLYGNIEEEVYVCQSPSFEDPNFTDRYSEELNNAGKILDESKGREKVFRKEQTFVSNNSGAKFKQNKKQISRRPKRKDTEVPQPSGPTTNVTNKAVYEERDDSLERDTTTATGLHIEQDMCNINMTQSKATPNEPSSPHGTNQGRSFRRQGKPWGIQLLHTRVIDLEKIKTAQAQEITSLKLRVKKLEKKGGSRTHKLKRLYQGRKIDDIEDKDAEITYG</sequence>
<feature type="compositionally biased region" description="Basic and acidic residues" evidence="1">
    <location>
        <begin position="1"/>
        <end position="31"/>
    </location>
</feature>
<reference evidence="3" key="2">
    <citation type="submission" date="2022-01" db="EMBL/GenBank/DDBJ databases">
        <authorList>
            <person name="Yamashiro T."/>
            <person name="Shiraishi A."/>
            <person name="Satake H."/>
            <person name="Nakayama K."/>
        </authorList>
    </citation>
    <scope>NUCLEOTIDE SEQUENCE</scope>
</reference>
<feature type="region of interest" description="Disordered" evidence="1">
    <location>
        <begin position="189"/>
        <end position="242"/>
    </location>
</feature>
<evidence type="ECO:0000259" key="2">
    <source>
        <dbReference type="Pfam" id="PF07727"/>
    </source>
</evidence>
<comment type="caution">
    <text evidence="3">The sequence shown here is derived from an EMBL/GenBank/DDBJ whole genome shotgun (WGS) entry which is preliminary data.</text>
</comment>